<dbReference type="Proteomes" id="UP000612055">
    <property type="component" value="Unassembled WGS sequence"/>
</dbReference>
<dbReference type="GO" id="GO:0004252">
    <property type="term" value="F:serine-type endopeptidase activity"/>
    <property type="evidence" value="ECO:0007669"/>
    <property type="project" value="InterPro"/>
</dbReference>
<name>A0A835Y4P2_9CHLO</name>
<evidence type="ECO:0000256" key="2">
    <source>
        <dbReference type="ARBA" id="ARBA00009045"/>
    </source>
</evidence>
<comment type="similarity">
    <text evidence="2">Belongs to the peptidase S54 family.</text>
</comment>
<dbReference type="EMBL" id="JAEHOE010000021">
    <property type="protein sequence ID" value="KAG2496050.1"/>
    <property type="molecule type" value="Genomic_DNA"/>
</dbReference>
<dbReference type="SUPFAM" id="SSF144091">
    <property type="entry name" value="Rhomboid-like"/>
    <property type="match status" value="1"/>
</dbReference>
<dbReference type="PANTHER" id="PTHR43731">
    <property type="entry name" value="RHOMBOID PROTEASE"/>
    <property type="match status" value="1"/>
</dbReference>
<keyword evidence="4 6" id="KW-1133">Transmembrane helix</keyword>
<evidence type="ECO:0000256" key="3">
    <source>
        <dbReference type="ARBA" id="ARBA00022692"/>
    </source>
</evidence>
<keyword evidence="5 6" id="KW-0472">Membrane</keyword>
<dbReference type="GO" id="GO:0016020">
    <property type="term" value="C:membrane"/>
    <property type="evidence" value="ECO:0007669"/>
    <property type="project" value="UniProtKB-SubCell"/>
</dbReference>
<protein>
    <recommendedName>
        <fullName evidence="7">Peptidase S54 rhomboid domain-containing protein</fullName>
    </recommendedName>
</protein>
<dbReference type="InterPro" id="IPR050925">
    <property type="entry name" value="Rhomboid_protease_S54"/>
</dbReference>
<sequence>MMSRPAPVKGLLGGSGATTSLGGPLGLGLGAPSPLALYGSGESQRRSFSWRRFVPSMDEINQPTRQVTNLFLAINIATYVLSKFERNVILKMAGIPYEIARGEWHRLLTAGFLHTDLLHLLSNGLALHWLGPDLEAALGRGRFAAVYLASVIAGGAMQYHFGAWGAVTWGASGGVAGLFAAYVLYRVRNRNYTGWGAQDQSWVAQVVGLNVMLSLLAGGNIAHWAHLGGALGGAAVCWLIGPRYRWRNGYVVDDPVLPIFRQRR</sequence>
<evidence type="ECO:0000259" key="7">
    <source>
        <dbReference type="Pfam" id="PF01694"/>
    </source>
</evidence>
<evidence type="ECO:0000256" key="5">
    <source>
        <dbReference type="ARBA" id="ARBA00023136"/>
    </source>
</evidence>
<keyword evidence="3 6" id="KW-0812">Transmembrane</keyword>
<proteinExistence type="inferred from homology"/>
<comment type="caution">
    <text evidence="8">The sequence shown here is derived from an EMBL/GenBank/DDBJ whole genome shotgun (WGS) entry which is preliminary data.</text>
</comment>
<comment type="subcellular location">
    <subcellularLocation>
        <location evidence="1">Membrane</location>
        <topology evidence="1">Multi-pass membrane protein</topology>
    </subcellularLocation>
</comment>
<evidence type="ECO:0000256" key="4">
    <source>
        <dbReference type="ARBA" id="ARBA00022989"/>
    </source>
</evidence>
<organism evidence="8 9">
    <name type="scientific">Edaphochlamys debaryana</name>
    <dbReference type="NCBI Taxonomy" id="47281"/>
    <lineage>
        <taxon>Eukaryota</taxon>
        <taxon>Viridiplantae</taxon>
        <taxon>Chlorophyta</taxon>
        <taxon>core chlorophytes</taxon>
        <taxon>Chlorophyceae</taxon>
        <taxon>CS clade</taxon>
        <taxon>Chlamydomonadales</taxon>
        <taxon>Chlamydomonadales incertae sedis</taxon>
        <taxon>Edaphochlamys</taxon>
    </lineage>
</organism>
<accession>A0A835Y4P2</accession>
<dbReference type="OrthoDB" id="418595at2759"/>
<dbReference type="Pfam" id="PF01694">
    <property type="entry name" value="Rhomboid"/>
    <property type="match status" value="1"/>
</dbReference>
<keyword evidence="9" id="KW-1185">Reference proteome</keyword>
<dbReference type="Gene3D" id="1.20.1540.10">
    <property type="entry name" value="Rhomboid-like"/>
    <property type="match status" value="1"/>
</dbReference>
<dbReference type="AlphaFoldDB" id="A0A835Y4P2"/>
<dbReference type="InterPro" id="IPR022764">
    <property type="entry name" value="Peptidase_S54_rhomboid_dom"/>
</dbReference>
<evidence type="ECO:0000313" key="8">
    <source>
        <dbReference type="EMBL" id="KAG2496050.1"/>
    </source>
</evidence>
<dbReference type="InterPro" id="IPR035952">
    <property type="entry name" value="Rhomboid-like_sf"/>
</dbReference>
<evidence type="ECO:0000256" key="6">
    <source>
        <dbReference type="SAM" id="Phobius"/>
    </source>
</evidence>
<reference evidence="8" key="1">
    <citation type="journal article" date="2020" name="bioRxiv">
        <title>Comparative genomics of Chlamydomonas.</title>
        <authorList>
            <person name="Craig R.J."/>
            <person name="Hasan A.R."/>
            <person name="Ness R.W."/>
            <person name="Keightley P.D."/>
        </authorList>
    </citation>
    <scope>NUCLEOTIDE SEQUENCE</scope>
    <source>
        <strain evidence="8">CCAP 11/70</strain>
    </source>
</reference>
<feature type="transmembrane region" description="Helical" evidence="6">
    <location>
        <begin position="199"/>
        <end position="217"/>
    </location>
</feature>
<feature type="domain" description="Peptidase S54 rhomboid" evidence="7">
    <location>
        <begin position="102"/>
        <end position="242"/>
    </location>
</feature>
<evidence type="ECO:0000313" key="9">
    <source>
        <dbReference type="Proteomes" id="UP000612055"/>
    </source>
</evidence>
<evidence type="ECO:0000256" key="1">
    <source>
        <dbReference type="ARBA" id="ARBA00004141"/>
    </source>
</evidence>
<feature type="transmembrane region" description="Helical" evidence="6">
    <location>
        <begin position="167"/>
        <end position="187"/>
    </location>
</feature>
<dbReference type="PANTHER" id="PTHR43731:SF26">
    <property type="entry name" value="RHOMBOID-LIKE PROTEIN 10, CHLOROPLASTIC"/>
    <property type="match status" value="1"/>
</dbReference>
<gene>
    <name evidence="8" type="ORF">HYH03_005969</name>
</gene>